<keyword evidence="1" id="KW-0805">Transcription regulation</keyword>
<dbReference type="InterPro" id="IPR000792">
    <property type="entry name" value="Tscrpt_reg_LuxR_C"/>
</dbReference>
<sequence>MKVHILDDDETVVDAATFLLTQAGYDVVSWSNSKTFLEQVNPFEPGVVLLDMRMPYFDGRQVHKILKQQNSVLQVIIMTAFADVDMAVNELKQGAIDFLQKPILFDQLKTALENARIRSEKRFQQYQIEQCYDQLSEKEKEVLALIIEGNINKQIAERLNISVRTVEVHRSHIMEKMHAKNVAELIRKVDLLA</sequence>
<dbReference type="InterPro" id="IPR016032">
    <property type="entry name" value="Sig_transdc_resp-reg_C-effctor"/>
</dbReference>
<dbReference type="Gene3D" id="3.40.50.2300">
    <property type="match status" value="1"/>
</dbReference>
<evidence type="ECO:0000313" key="7">
    <source>
        <dbReference type="EMBL" id="KGQ31132.1"/>
    </source>
</evidence>
<gene>
    <name evidence="7" type="ORF">JP32_07345</name>
</gene>
<dbReference type="Pfam" id="PF00196">
    <property type="entry name" value="GerE"/>
    <property type="match status" value="1"/>
</dbReference>
<dbReference type="PANTHER" id="PTHR44688:SF16">
    <property type="entry name" value="DNA-BINDING TRANSCRIPTIONAL ACTIVATOR DEVR_DOSR"/>
    <property type="match status" value="1"/>
</dbReference>
<proteinExistence type="predicted"/>
<dbReference type="CDD" id="cd06170">
    <property type="entry name" value="LuxR_C_like"/>
    <property type="match status" value="1"/>
</dbReference>
<dbReference type="InterPro" id="IPR011006">
    <property type="entry name" value="CheY-like_superfamily"/>
</dbReference>
<evidence type="ECO:0000256" key="3">
    <source>
        <dbReference type="ARBA" id="ARBA00023163"/>
    </source>
</evidence>
<evidence type="ECO:0000256" key="2">
    <source>
        <dbReference type="ARBA" id="ARBA00023125"/>
    </source>
</evidence>
<evidence type="ECO:0000256" key="4">
    <source>
        <dbReference type="PROSITE-ProRule" id="PRU00169"/>
    </source>
</evidence>
<accession>A0A0A2XJK2</accession>
<evidence type="ECO:0000259" key="6">
    <source>
        <dbReference type="PROSITE" id="PS50110"/>
    </source>
</evidence>
<dbReference type="Pfam" id="PF00072">
    <property type="entry name" value="Response_reg"/>
    <property type="match status" value="1"/>
</dbReference>
<evidence type="ECO:0000256" key="1">
    <source>
        <dbReference type="ARBA" id="ARBA00023015"/>
    </source>
</evidence>
<dbReference type="Gene3D" id="1.10.10.10">
    <property type="entry name" value="Winged helix-like DNA-binding domain superfamily/Winged helix DNA-binding domain"/>
    <property type="match status" value="1"/>
</dbReference>
<dbReference type="AlphaFoldDB" id="A0A0A2XJK2"/>
<dbReference type="EMBL" id="JPXS01000035">
    <property type="protein sequence ID" value="KGQ31132.1"/>
    <property type="molecule type" value="Genomic_DNA"/>
</dbReference>
<dbReference type="Proteomes" id="UP000030526">
    <property type="component" value="Unassembled WGS sequence"/>
</dbReference>
<dbReference type="InterPro" id="IPR001789">
    <property type="entry name" value="Sig_transdc_resp-reg_receiver"/>
</dbReference>
<dbReference type="SUPFAM" id="SSF52172">
    <property type="entry name" value="CheY-like"/>
    <property type="match status" value="1"/>
</dbReference>
<dbReference type="SMART" id="SM00421">
    <property type="entry name" value="HTH_LUXR"/>
    <property type="match status" value="1"/>
</dbReference>
<evidence type="ECO:0000259" key="5">
    <source>
        <dbReference type="PROSITE" id="PS50043"/>
    </source>
</evidence>
<comment type="caution">
    <text evidence="7">The sequence shown here is derived from an EMBL/GenBank/DDBJ whole genome shotgun (WGS) entry which is preliminary data.</text>
</comment>
<dbReference type="GO" id="GO:0006355">
    <property type="term" value="P:regulation of DNA-templated transcription"/>
    <property type="evidence" value="ECO:0007669"/>
    <property type="project" value="InterPro"/>
</dbReference>
<organism evidence="7 8">
    <name type="scientific">Gallibacterium anatis</name>
    <dbReference type="NCBI Taxonomy" id="750"/>
    <lineage>
        <taxon>Bacteria</taxon>
        <taxon>Pseudomonadati</taxon>
        <taxon>Pseudomonadota</taxon>
        <taxon>Gammaproteobacteria</taxon>
        <taxon>Pasteurellales</taxon>
        <taxon>Pasteurellaceae</taxon>
        <taxon>Gallibacterium</taxon>
    </lineage>
</organism>
<dbReference type="RefSeq" id="WP_039084159.1">
    <property type="nucleotide sequence ID" value="NZ_JPXS01000035.1"/>
</dbReference>
<keyword evidence="4" id="KW-0597">Phosphoprotein</keyword>
<dbReference type="GO" id="GO:0000160">
    <property type="term" value="P:phosphorelay signal transduction system"/>
    <property type="evidence" value="ECO:0007669"/>
    <property type="project" value="InterPro"/>
</dbReference>
<dbReference type="SMART" id="SM00448">
    <property type="entry name" value="REC"/>
    <property type="match status" value="1"/>
</dbReference>
<feature type="modified residue" description="4-aspartylphosphate" evidence="4">
    <location>
        <position position="51"/>
    </location>
</feature>
<dbReference type="GO" id="GO:0003677">
    <property type="term" value="F:DNA binding"/>
    <property type="evidence" value="ECO:0007669"/>
    <property type="project" value="UniProtKB-KW"/>
</dbReference>
<evidence type="ECO:0000313" key="8">
    <source>
        <dbReference type="Proteomes" id="UP000030526"/>
    </source>
</evidence>
<feature type="domain" description="Response regulatory" evidence="6">
    <location>
        <begin position="2"/>
        <end position="116"/>
    </location>
</feature>
<dbReference type="PROSITE" id="PS50043">
    <property type="entry name" value="HTH_LUXR_2"/>
    <property type="match status" value="1"/>
</dbReference>
<dbReference type="PRINTS" id="PR00038">
    <property type="entry name" value="HTHLUXR"/>
</dbReference>
<dbReference type="SUPFAM" id="SSF46894">
    <property type="entry name" value="C-terminal effector domain of the bipartite response regulators"/>
    <property type="match status" value="1"/>
</dbReference>
<keyword evidence="2" id="KW-0238">DNA-binding</keyword>
<keyword evidence="3" id="KW-0804">Transcription</keyword>
<dbReference type="PANTHER" id="PTHR44688">
    <property type="entry name" value="DNA-BINDING TRANSCRIPTIONAL ACTIVATOR DEVR_DOSR"/>
    <property type="match status" value="1"/>
</dbReference>
<protein>
    <submittedName>
        <fullName evidence="7">Tetrathionate response regulatory protein TtrR</fullName>
    </submittedName>
</protein>
<dbReference type="PROSITE" id="PS00622">
    <property type="entry name" value="HTH_LUXR_1"/>
    <property type="match status" value="1"/>
</dbReference>
<feature type="domain" description="HTH luxR-type" evidence="5">
    <location>
        <begin position="128"/>
        <end position="193"/>
    </location>
</feature>
<reference evidence="7 8" key="1">
    <citation type="submission" date="2014-08" db="EMBL/GenBank/DDBJ databases">
        <title>Chaperone-usher fimbriae in a diverse selection of Gallibacterium genomes.</title>
        <authorList>
            <person name="Kudirkiene E."/>
            <person name="Bager R.J."/>
            <person name="Johnson T.J."/>
            <person name="Bojesen A.M."/>
        </authorList>
    </citation>
    <scope>NUCLEOTIDE SEQUENCE [LARGE SCALE GENOMIC DNA]</scope>
    <source>
        <strain evidence="7 8">20558/3kl.</strain>
    </source>
</reference>
<dbReference type="PROSITE" id="PS50110">
    <property type="entry name" value="RESPONSE_REGULATORY"/>
    <property type="match status" value="1"/>
</dbReference>
<dbReference type="InterPro" id="IPR036388">
    <property type="entry name" value="WH-like_DNA-bd_sf"/>
</dbReference>
<name>A0A0A2XJK2_9PAST</name>